<evidence type="ECO:0000313" key="10">
    <source>
        <dbReference type="Proteomes" id="UP000179807"/>
    </source>
</evidence>
<protein>
    <recommendedName>
        <fullName evidence="11">Endoplasmic reticulum-Golgi intermediate compartment protein 3</fullName>
    </recommendedName>
</protein>
<dbReference type="Pfam" id="PF13850">
    <property type="entry name" value="ERGIC_N"/>
    <property type="match status" value="1"/>
</dbReference>
<reference evidence="9" key="1">
    <citation type="submission" date="2016-10" db="EMBL/GenBank/DDBJ databases">
        <authorList>
            <person name="Benchimol M."/>
            <person name="Almeida L.G."/>
            <person name="Vasconcelos A.T."/>
            <person name="Perreira-Neves A."/>
            <person name="Rosa I.A."/>
            <person name="Tasca T."/>
            <person name="Bogo M.R."/>
            <person name="de Souza W."/>
        </authorList>
    </citation>
    <scope>NUCLEOTIDE SEQUENCE [LARGE SCALE GENOMIC DNA]</scope>
    <source>
        <strain evidence="9">K</strain>
    </source>
</reference>
<dbReference type="GeneID" id="94830573"/>
<evidence type="ECO:0000256" key="6">
    <source>
        <dbReference type="SAM" id="Phobius"/>
    </source>
</evidence>
<evidence type="ECO:0000256" key="2">
    <source>
        <dbReference type="ARBA" id="ARBA00005648"/>
    </source>
</evidence>
<feature type="transmembrane region" description="Helical" evidence="6">
    <location>
        <begin position="284"/>
        <end position="302"/>
    </location>
</feature>
<feature type="domain" description="Endoplasmic reticulum vesicle transporter N-terminal" evidence="8">
    <location>
        <begin position="10"/>
        <end position="110"/>
    </location>
</feature>
<dbReference type="GO" id="GO:0030134">
    <property type="term" value="C:COPII-coated ER to Golgi transport vesicle"/>
    <property type="evidence" value="ECO:0007669"/>
    <property type="project" value="TreeGrafter"/>
</dbReference>
<feature type="transmembrane region" description="Helical" evidence="6">
    <location>
        <begin position="343"/>
        <end position="361"/>
    </location>
</feature>
<evidence type="ECO:0000313" key="9">
    <source>
        <dbReference type="EMBL" id="OHS94509.1"/>
    </source>
</evidence>
<dbReference type="RefSeq" id="XP_068347646.1">
    <property type="nucleotide sequence ID" value="XM_068495869.1"/>
</dbReference>
<evidence type="ECO:0000259" key="7">
    <source>
        <dbReference type="Pfam" id="PF07970"/>
    </source>
</evidence>
<keyword evidence="3 6" id="KW-0812">Transmembrane</keyword>
<keyword evidence="4 6" id="KW-1133">Transmembrane helix</keyword>
<evidence type="ECO:0000259" key="8">
    <source>
        <dbReference type="Pfam" id="PF13850"/>
    </source>
</evidence>
<dbReference type="VEuPathDB" id="TrichDB:TRFO_11154"/>
<dbReference type="PANTHER" id="PTHR10984:SF25">
    <property type="entry name" value="ENDOPLASMIC RETICULUM-GOLGI INTERMEDIATE COMPARTMENT PROTEIN 3"/>
    <property type="match status" value="1"/>
</dbReference>
<sequence>MKKSRLRKFIKRLDLYPKISVDVRKKTPFGGIVAILSFFSIITIFYFIIRNVIFAPPIQKFFVNTNLIPTTFDRKINESAIPKMRINFDISLFHLPCALTRLEILDINKESISNFDGKVRMQRYNSAGQPIFEKYYPKNEIPESGYCGPCYSLKQGCCNTCKEVRELFKSHSKPMPAIATIEQCSRGNYTNLISSMINESCRIHGTVTVKQHPGHIVISPGYAISNEDSPNQKSSIYDELNLNLDEFNLSHQIHHFGFGTGMNERHATLDGNLEIQHFQGRMKMYYYLRIVPIGTDGVSFAYGSSSMLRYRNENTTQLPSIFFNYDISPIAVIKERNINYSKFIAQLTSVIGGIFALATFIDSFTNLFLNFVDDETLPKAE</sequence>
<dbReference type="InterPro" id="IPR045888">
    <property type="entry name" value="Erv"/>
</dbReference>
<feature type="transmembrane region" description="Helical" evidence="6">
    <location>
        <begin position="29"/>
        <end position="49"/>
    </location>
</feature>
<evidence type="ECO:0000256" key="1">
    <source>
        <dbReference type="ARBA" id="ARBA00004141"/>
    </source>
</evidence>
<evidence type="ECO:0000256" key="3">
    <source>
        <dbReference type="ARBA" id="ARBA00022692"/>
    </source>
</evidence>
<comment type="subcellular location">
    <subcellularLocation>
        <location evidence="1">Membrane</location>
        <topology evidence="1">Multi-pass membrane protein</topology>
    </subcellularLocation>
</comment>
<keyword evidence="5 6" id="KW-0472">Membrane</keyword>
<evidence type="ECO:0008006" key="11">
    <source>
        <dbReference type="Google" id="ProtNLM"/>
    </source>
</evidence>
<gene>
    <name evidence="9" type="ORF">TRFO_11154</name>
</gene>
<accession>A0A1J4JAQ2</accession>
<dbReference type="GO" id="GO:0005783">
    <property type="term" value="C:endoplasmic reticulum"/>
    <property type="evidence" value="ECO:0007669"/>
    <property type="project" value="TreeGrafter"/>
</dbReference>
<evidence type="ECO:0000256" key="4">
    <source>
        <dbReference type="ARBA" id="ARBA00022989"/>
    </source>
</evidence>
<dbReference type="OrthoDB" id="270930at2759"/>
<name>A0A1J4JAQ2_9EUKA</name>
<keyword evidence="10" id="KW-1185">Reference proteome</keyword>
<dbReference type="EMBL" id="MLAK01001315">
    <property type="protein sequence ID" value="OHS94509.1"/>
    <property type="molecule type" value="Genomic_DNA"/>
</dbReference>
<proteinExistence type="inferred from homology"/>
<dbReference type="GO" id="GO:0016020">
    <property type="term" value="C:membrane"/>
    <property type="evidence" value="ECO:0007669"/>
    <property type="project" value="UniProtKB-SubCell"/>
</dbReference>
<evidence type="ECO:0000256" key="5">
    <source>
        <dbReference type="ARBA" id="ARBA00023136"/>
    </source>
</evidence>
<dbReference type="InterPro" id="IPR012936">
    <property type="entry name" value="Erv_C"/>
</dbReference>
<organism evidence="9 10">
    <name type="scientific">Tritrichomonas foetus</name>
    <dbReference type="NCBI Taxonomy" id="1144522"/>
    <lineage>
        <taxon>Eukaryota</taxon>
        <taxon>Metamonada</taxon>
        <taxon>Parabasalia</taxon>
        <taxon>Tritrichomonadida</taxon>
        <taxon>Tritrichomonadidae</taxon>
        <taxon>Tritrichomonas</taxon>
    </lineage>
</organism>
<dbReference type="Proteomes" id="UP000179807">
    <property type="component" value="Unassembled WGS sequence"/>
</dbReference>
<dbReference type="InterPro" id="IPR039542">
    <property type="entry name" value="Erv_N"/>
</dbReference>
<dbReference type="PANTHER" id="PTHR10984">
    <property type="entry name" value="ENDOPLASMIC RETICULUM-GOLGI INTERMEDIATE COMPARTMENT PROTEIN"/>
    <property type="match status" value="1"/>
</dbReference>
<feature type="domain" description="Endoplasmic reticulum vesicle transporter C-terminal" evidence="7">
    <location>
        <begin position="150"/>
        <end position="362"/>
    </location>
</feature>
<dbReference type="AlphaFoldDB" id="A0A1J4JAQ2"/>
<comment type="similarity">
    <text evidence="2">Belongs to the ERGIC family.</text>
</comment>
<comment type="caution">
    <text evidence="9">The sequence shown here is derived from an EMBL/GenBank/DDBJ whole genome shotgun (WGS) entry which is preliminary data.</text>
</comment>
<dbReference type="Pfam" id="PF07970">
    <property type="entry name" value="COPIIcoated_ERV"/>
    <property type="match status" value="1"/>
</dbReference>